<feature type="non-terminal residue" evidence="1">
    <location>
        <position position="1"/>
    </location>
</feature>
<evidence type="ECO:0000313" key="1">
    <source>
        <dbReference type="EMBL" id="CAG7832229.1"/>
    </source>
</evidence>
<sequence length="34" mass="3921">NGFEHKSVPSNGRNGSTRVNIIIFVLRKLRRILQ</sequence>
<accession>A0A8J2PSQ9</accession>
<organism evidence="1 2">
    <name type="scientific">Allacma fusca</name>
    <dbReference type="NCBI Taxonomy" id="39272"/>
    <lineage>
        <taxon>Eukaryota</taxon>
        <taxon>Metazoa</taxon>
        <taxon>Ecdysozoa</taxon>
        <taxon>Arthropoda</taxon>
        <taxon>Hexapoda</taxon>
        <taxon>Collembola</taxon>
        <taxon>Symphypleona</taxon>
        <taxon>Sminthuridae</taxon>
        <taxon>Allacma</taxon>
    </lineage>
</organism>
<gene>
    <name evidence="1" type="ORF">AFUS01_LOCUS41918</name>
</gene>
<comment type="caution">
    <text evidence="1">The sequence shown here is derived from an EMBL/GenBank/DDBJ whole genome shotgun (WGS) entry which is preliminary data.</text>
</comment>
<protein>
    <submittedName>
        <fullName evidence="1">Uncharacterized protein</fullName>
    </submittedName>
</protein>
<dbReference type="Proteomes" id="UP000708208">
    <property type="component" value="Unassembled WGS sequence"/>
</dbReference>
<dbReference type="EMBL" id="CAJVCH010563986">
    <property type="protein sequence ID" value="CAG7832229.1"/>
    <property type="molecule type" value="Genomic_DNA"/>
</dbReference>
<proteinExistence type="predicted"/>
<dbReference type="AlphaFoldDB" id="A0A8J2PSQ9"/>
<reference evidence="1" key="1">
    <citation type="submission" date="2021-06" db="EMBL/GenBank/DDBJ databases">
        <authorList>
            <person name="Hodson N. C."/>
            <person name="Mongue J. A."/>
            <person name="Jaron S. K."/>
        </authorList>
    </citation>
    <scope>NUCLEOTIDE SEQUENCE</scope>
</reference>
<keyword evidence="2" id="KW-1185">Reference proteome</keyword>
<name>A0A8J2PSQ9_9HEXA</name>
<evidence type="ECO:0000313" key="2">
    <source>
        <dbReference type="Proteomes" id="UP000708208"/>
    </source>
</evidence>